<proteinExistence type="predicted"/>
<feature type="signal peptide" evidence="2">
    <location>
        <begin position="1"/>
        <end position="19"/>
    </location>
</feature>
<dbReference type="GO" id="GO:0035723">
    <property type="term" value="P:interleukin-15-mediated signaling pathway"/>
    <property type="evidence" value="ECO:0007669"/>
    <property type="project" value="TreeGrafter"/>
</dbReference>
<dbReference type="GO" id="GO:0009897">
    <property type="term" value="C:external side of plasma membrane"/>
    <property type="evidence" value="ECO:0007669"/>
    <property type="project" value="TreeGrafter"/>
</dbReference>
<dbReference type="PANTHER" id="PTHR11422">
    <property type="entry name" value="T-CELL SURFACE GLYCOPROTEIN CD4"/>
    <property type="match status" value="1"/>
</dbReference>
<dbReference type="PROSITE" id="PS50835">
    <property type="entry name" value="IG_LIKE"/>
    <property type="match status" value="3"/>
</dbReference>
<dbReference type="EMBL" id="JAGXEW010000001">
    <property type="protein sequence ID" value="KAK1176601.1"/>
    <property type="molecule type" value="Genomic_DNA"/>
</dbReference>
<feature type="domain" description="Ig-like" evidence="3">
    <location>
        <begin position="118"/>
        <end position="211"/>
    </location>
</feature>
<keyword evidence="2" id="KW-0732">Signal</keyword>
<gene>
    <name evidence="4" type="ORF">AOXY_G1510</name>
</gene>
<dbReference type="GO" id="GO:1990782">
    <property type="term" value="F:protein tyrosine kinase binding"/>
    <property type="evidence" value="ECO:0007669"/>
    <property type="project" value="TreeGrafter"/>
</dbReference>
<evidence type="ECO:0000313" key="4">
    <source>
        <dbReference type="EMBL" id="KAK1176601.1"/>
    </source>
</evidence>
<dbReference type="GO" id="GO:0042110">
    <property type="term" value="P:T cell activation"/>
    <property type="evidence" value="ECO:0007669"/>
    <property type="project" value="TreeGrafter"/>
</dbReference>
<dbReference type="GO" id="GO:0070374">
    <property type="term" value="P:positive regulation of ERK1 and ERK2 cascade"/>
    <property type="evidence" value="ECO:0007669"/>
    <property type="project" value="TreeGrafter"/>
</dbReference>
<feature type="chain" id="PRO_5041925200" description="Ig-like domain-containing protein" evidence="2">
    <location>
        <begin position="20"/>
        <end position="500"/>
    </location>
</feature>
<organism evidence="4 5">
    <name type="scientific">Acipenser oxyrinchus oxyrinchus</name>
    <dbReference type="NCBI Taxonomy" id="40147"/>
    <lineage>
        <taxon>Eukaryota</taxon>
        <taxon>Metazoa</taxon>
        <taxon>Chordata</taxon>
        <taxon>Craniata</taxon>
        <taxon>Vertebrata</taxon>
        <taxon>Euteleostomi</taxon>
        <taxon>Actinopterygii</taxon>
        <taxon>Chondrostei</taxon>
        <taxon>Acipenseriformes</taxon>
        <taxon>Acipenseridae</taxon>
        <taxon>Acipenser</taxon>
    </lineage>
</organism>
<dbReference type="Gene3D" id="2.60.40.10">
    <property type="entry name" value="Immunoglobulins"/>
    <property type="match status" value="3"/>
</dbReference>
<dbReference type="SUPFAM" id="SSF48726">
    <property type="entry name" value="Immunoglobulin"/>
    <property type="match status" value="3"/>
</dbReference>
<comment type="caution">
    <text evidence="4">The sequence shown here is derived from an EMBL/GenBank/DDBJ whole genome shotgun (WGS) entry which is preliminary data.</text>
</comment>
<dbReference type="SMART" id="SM00409">
    <property type="entry name" value="IG"/>
    <property type="match status" value="3"/>
</dbReference>
<keyword evidence="1" id="KW-0812">Transmembrane</keyword>
<dbReference type="InterPro" id="IPR007110">
    <property type="entry name" value="Ig-like_dom"/>
</dbReference>
<feature type="domain" description="Ig-like" evidence="3">
    <location>
        <begin position="224"/>
        <end position="328"/>
    </location>
</feature>
<evidence type="ECO:0000256" key="1">
    <source>
        <dbReference type="SAM" id="Phobius"/>
    </source>
</evidence>
<dbReference type="PANTHER" id="PTHR11422:SF12">
    <property type="entry name" value="MICROFIBRIL-ASSOCIATED GLYCOPROTEIN 3"/>
    <property type="match status" value="1"/>
</dbReference>
<dbReference type="GO" id="GO:0042289">
    <property type="term" value="F:MHC class II protein binding"/>
    <property type="evidence" value="ECO:0007669"/>
    <property type="project" value="TreeGrafter"/>
</dbReference>
<name>A0AAD8GM41_ACIOX</name>
<dbReference type="GO" id="GO:0045121">
    <property type="term" value="C:membrane raft"/>
    <property type="evidence" value="ECO:0007669"/>
    <property type="project" value="TreeGrafter"/>
</dbReference>
<evidence type="ECO:0000256" key="2">
    <source>
        <dbReference type="SAM" id="SignalP"/>
    </source>
</evidence>
<keyword evidence="1" id="KW-1133">Transmembrane helix</keyword>
<dbReference type="InterPro" id="IPR003599">
    <property type="entry name" value="Ig_sub"/>
</dbReference>
<feature type="domain" description="Ig-like" evidence="3">
    <location>
        <begin position="345"/>
        <end position="419"/>
    </location>
</feature>
<sequence>MARCWTGIPLILIYLPASAFTVQIKNVYFIEEVKGVNLTVPKEIGGTGWVWEWTPHHGRSERVRIAQVKLGDSDHSVYSWNWTSEINCGHFEAGAQGNMFIKPVFENAGLFTFRQIKPNNKVLAKFEVYAFKFFPFLWDQVKVGTDVTRVCTISRVKESMKVQWKHNEEPSSATQFNFNTTTTFLMIQNVQELSAGQYSCSLQINQTVLYSVHNTIRLETPAQPAHYTLYRDTANQSKVQLYCSTQTSHNTVEWSWKAQGSNSAARRIASANRNQPAEISPSTHFRRRVRPMERVSGQSLALHIAPPTFQDAGLFFCDADSREYMSVTLITLQASVEPSGGLSVGEEARLTCTVSEVYETFQLAWLKDYSRTMLISKQETLTPSGTVRSLTLVIPSIQTHHQKWACAVFQGNIPRAFLTLRLEAKERHISVGFLGLIVCIGLFLLISVTALVFLMQRKCTQAQTCLGKEQTHINTAERSHRNKTSDLDIYDNVENIYENC</sequence>
<feature type="transmembrane region" description="Helical" evidence="1">
    <location>
        <begin position="431"/>
        <end position="454"/>
    </location>
</feature>
<reference evidence="4" key="1">
    <citation type="submission" date="2022-02" db="EMBL/GenBank/DDBJ databases">
        <title>Atlantic sturgeon de novo genome assembly.</title>
        <authorList>
            <person name="Stock M."/>
            <person name="Klopp C."/>
            <person name="Guiguen Y."/>
            <person name="Cabau C."/>
            <person name="Parinello H."/>
            <person name="Santidrian Yebra-Pimentel E."/>
            <person name="Kuhl H."/>
            <person name="Dirks R.P."/>
            <person name="Guessner J."/>
            <person name="Wuertz S."/>
            <person name="Du K."/>
            <person name="Schartl M."/>
        </authorList>
    </citation>
    <scope>NUCLEOTIDE SEQUENCE</scope>
    <source>
        <strain evidence="4">STURGEONOMICS-FGT-2020</strain>
        <tissue evidence="4">Whole blood</tissue>
    </source>
</reference>
<evidence type="ECO:0000313" key="5">
    <source>
        <dbReference type="Proteomes" id="UP001230051"/>
    </source>
</evidence>
<protein>
    <recommendedName>
        <fullName evidence="3">Ig-like domain-containing protein</fullName>
    </recommendedName>
</protein>
<dbReference type="InterPro" id="IPR013783">
    <property type="entry name" value="Ig-like_fold"/>
</dbReference>
<dbReference type="AlphaFoldDB" id="A0AAD8GM41"/>
<dbReference type="InterPro" id="IPR036179">
    <property type="entry name" value="Ig-like_dom_sf"/>
</dbReference>
<dbReference type="Proteomes" id="UP001230051">
    <property type="component" value="Unassembled WGS sequence"/>
</dbReference>
<keyword evidence="1" id="KW-0472">Membrane</keyword>
<evidence type="ECO:0000259" key="3">
    <source>
        <dbReference type="PROSITE" id="PS50835"/>
    </source>
</evidence>
<accession>A0AAD8GM41</accession>
<keyword evidence="5" id="KW-1185">Reference proteome</keyword>